<dbReference type="SUPFAM" id="SSF52141">
    <property type="entry name" value="Uracil-DNA glycosylase-like"/>
    <property type="match status" value="1"/>
</dbReference>
<accession>A0A4P6V317</accession>
<sequence>MESGASGLINLGLTEAISALAFEPWVGASSARRSGLFPLIVGESHYGDPSTEITINVIQENAIEGRMAFFTRCASLITGLPGDWLQPEEFWRRVAFANLAQETVDGPRSPSQWSALLAGAAPLAEAVERVQPTHIVCLGNKVWEALSESGHLDHRPFSATEGVDICDSGMLNGRPLFWTYHPSSFGYFNWQEGSRCLGSFLKETGVDREEINEFIQFGLASPPPSYLLAGFDQ</sequence>
<dbReference type="GeneID" id="90768049"/>
<protein>
    <recommendedName>
        <fullName evidence="3">Uracil-DNA glycosylase-like domain-containing protein</fullName>
    </recommendedName>
</protein>
<keyword evidence="2" id="KW-1185">Reference proteome</keyword>
<reference evidence="1 2" key="1">
    <citation type="journal article" date="2017" name="Int. J. Syst. Evol. Microbiol.">
        <title>Roseitalea porphyridii gen. nov., sp. nov., isolated from a red alga, and reclassification of Hoeflea suaedae Chung et al. 2013 as Pseudohoeflea suaedae gen. nov., comb. nov.</title>
        <authorList>
            <person name="Hyeon J.W."/>
            <person name="Jeong S.E."/>
            <person name="Baek K."/>
            <person name="Jeon C.O."/>
        </authorList>
    </citation>
    <scope>NUCLEOTIDE SEQUENCE [LARGE SCALE GENOMIC DNA]</scope>
    <source>
        <strain evidence="1 2">MA7-20</strain>
    </source>
</reference>
<dbReference type="Gene3D" id="3.40.470.10">
    <property type="entry name" value="Uracil-DNA glycosylase-like domain"/>
    <property type="match status" value="1"/>
</dbReference>
<dbReference type="OrthoDB" id="8421906at2"/>
<dbReference type="RefSeq" id="WP_131616951.1">
    <property type="nucleotide sequence ID" value="NZ_CP036532.1"/>
</dbReference>
<organism evidence="1 2">
    <name type="scientific">Roseitalea porphyridii</name>
    <dbReference type="NCBI Taxonomy" id="1852022"/>
    <lineage>
        <taxon>Bacteria</taxon>
        <taxon>Pseudomonadati</taxon>
        <taxon>Pseudomonadota</taxon>
        <taxon>Alphaproteobacteria</taxon>
        <taxon>Hyphomicrobiales</taxon>
        <taxon>Ahrensiaceae</taxon>
        <taxon>Roseitalea</taxon>
    </lineage>
</organism>
<dbReference type="EMBL" id="CP036532">
    <property type="protein sequence ID" value="QBK31283.1"/>
    <property type="molecule type" value="Genomic_DNA"/>
</dbReference>
<dbReference type="InterPro" id="IPR036895">
    <property type="entry name" value="Uracil-DNA_glycosylase-like_sf"/>
</dbReference>
<evidence type="ECO:0000313" key="2">
    <source>
        <dbReference type="Proteomes" id="UP000293719"/>
    </source>
</evidence>
<gene>
    <name evidence="1" type="ORF">E0E05_12135</name>
</gene>
<name>A0A4P6V317_9HYPH</name>
<dbReference type="Proteomes" id="UP000293719">
    <property type="component" value="Chromosome"/>
</dbReference>
<dbReference type="KEGG" id="rpod:E0E05_12135"/>
<dbReference type="AlphaFoldDB" id="A0A4P6V317"/>
<evidence type="ECO:0000313" key="1">
    <source>
        <dbReference type="EMBL" id="QBK31283.1"/>
    </source>
</evidence>
<evidence type="ECO:0008006" key="3">
    <source>
        <dbReference type="Google" id="ProtNLM"/>
    </source>
</evidence>
<proteinExistence type="predicted"/>